<dbReference type="Gene3D" id="1.10.287.1040">
    <property type="entry name" value="Exonuclease VII, small subunit"/>
    <property type="match status" value="1"/>
</dbReference>
<dbReference type="SUPFAM" id="SSF116842">
    <property type="entry name" value="XseB-like"/>
    <property type="match status" value="1"/>
</dbReference>
<comment type="caution">
    <text evidence="8">The sequence shown here is derived from an EMBL/GenBank/DDBJ whole genome shotgun (WGS) entry which is preliminary data.</text>
</comment>
<evidence type="ECO:0000256" key="7">
    <source>
        <dbReference type="SAM" id="MobiDB-lite"/>
    </source>
</evidence>
<dbReference type="OrthoDB" id="5244334at2"/>
<dbReference type="InterPro" id="IPR037004">
    <property type="entry name" value="Exonuc_VII_ssu_sf"/>
</dbReference>
<name>A0A543KR45_9MICO</name>
<organism evidence="8 9">
    <name type="scientific">Ornithinimicrobium humiphilum</name>
    <dbReference type="NCBI Taxonomy" id="125288"/>
    <lineage>
        <taxon>Bacteria</taxon>
        <taxon>Bacillati</taxon>
        <taxon>Actinomycetota</taxon>
        <taxon>Actinomycetes</taxon>
        <taxon>Micrococcales</taxon>
        <taxon>Ornithinimicrobiaceae</taxon>
        <taxon>Ornithinimicrobium</taxon>
    </lineage>
</organism>
<dbReference type="EMBL" id="VFPU01000001">
    <property type="protein sequence ID" value="TQM97553.1"/>
    <property type="molecule type" value="Genomic_DNA"/>
</dbReference>
<dbReference type="AlphaFoldDB" id="A0A543KR45"/>
<evidence type="ECO:0000256" key="3">
    <source>
        <dbReference type="ARBA" id="ARBA00022722"/>
    </source>
</evidence>
<dbReference type="GO" id="GO:0008855">
    <property type="term" value="F:exodeoxyribonuclease VII activity"/>
    <property type="evidence" value="ECO:0007669"/>
    <property type="project" value="UniProtKB-UniRule"/>
</dbReference>
<comment type="function">
    <text evidence="6">Bidirectionally degrades single-stranded DNA into large acid-insoluble oligonucleotides, which are then degraded further into small acid-soluble oligonucleotides.</text>
</comment>
<dbReference type="GO" id="GO:0009318">
    <property type="term" value="C:exodeoxyribonuclease VII complex"/>
    <property type="evidence" value="ECO:0007669"/>
    <property type="project" value="UniProtKB-UniRule"/>
</dbReference>
<keyword evidence="3 6" id="KW-0540">Nuclease</keyword>
<evidence type="ECO:0000313" key="8">
    <source>
        <dbReference type="EMBL" id="TQM97553.1"/>
    </source>
</evidence>
<dbReference type="NCBIfam" id="NF002139">
    <property type="entry name" value="PRK00977.1-3"/>
    <property type="match status" value="1"/>
</dbReference>
<keyword evidence="9" id="KW-1185">Reference proteome</keyword>
<proteinExistence type="inferred from homology"/>
<dbReference type="HAMAP" id="MF_00337">
    <property type="entry name" value="Exonuc_7_S"/>
    <property type="match status" value="1"/>
</dbReference>
<dbReference type="NCBIfam" id="TIGR01280">
    <property type="entry name" value="xseB"/>
    <property type="match status" value="1"/>
</dbReference>
<keyword evidence="2 6" id="KW-0963">Cytoplasm</keyword>
<keyword evidence="4 6" id="KW-0378">Hydrolase</keyword>
<feature type="region of interest" description="Disordered" evidence="7">
    <location>
        <begin position="61"/>
        <end position="86"/>
    </location>
</feature>
<dbReference type="GO" id="GO:0005829">
    <property type="term" value="C:cytosol"/>
    <property type="evidence" value="ECO:0007669"/>
    <property type="project" value="TreeGrafter"/>
</dbReference>
<comment type="catalytic activity">
    <reaction evidence="6">
        <text>Exonucleolytic cleavage in either 5'- to 3'- or 3'- to 5'-direction to yield nucleoside 5'-phosphates.</text>
        <dbReference type="EC" id="3.1.11.6"/>
    </reaction>
</comment>
<comment type="subunit">
    <text evidence="6">Heterooligomer composed of large and small subunits.</text>
</comment>
<reference evidence="8 9" key="1">
    <citation type="submission" date="2019-06" db="EMBL/GenBank/DDBJ databases">
        <title>Sequencing the genomes of 1000 actinobacteria strains.</title>
        <authorList>
            <person name="Klenk H.-P."/>
        </authorList>
    </citation>
    <scope>NUCLEOTIDE SEQUENCE [LARGE SCALE GENOMIC DNA]</scope>
    <source>
        <strain evidence="8 9">DSM 12362</strain>
    </source>
</reference>
<dbReference type="EC" id="3.1.11.6" evidence="6"/>
<dbReference type="Pfam" id="PF02609">
    <property type="entry name" value="Exonuc_VII_S"/>
    <property type="match status" value="1"/>
</dbReference>
<dbReference type="GO" id="GO:0006308">
    <property type="term" value="P:DNA catabolic process"/>
    <property type="evidence" value="ECO:0007669"/>
    <property type="project" value="UniProtKB-UniRule"/>
</dbReference>
<evidence type="ECO:0000313" key="9">
    <source>
        <dbReference type="Proteomes" id="UP000315133"/>
    </source>
</evidence>
<sequence length="86" mass="9160">MSDTPDLAPVTELSYEEARDELVALVSRIEGGQVPLEEAMVLWERGEQLAAHCQAKLDAAQASLDRASEQAAPTAPQPEGEADVEG</sequence>
<evidence type="ECO:0000256" key="5">
    <source>
        <dbReference type="ARBA" id="ARBA00022839"/>
    </source>
</evidence>
<accession>A0A543KR45</accession>
<comment type="similarity">
    <text evidence="1 6">Belongs to the XseB family.</text>
</comment>
<keyword evidence="5 6" id="KW-0269">Exonuclease</keyword>
<protein>
    <recommendedName>
        <fullName evidence="6">Exodeoxyribonuclease 7 small subunit</fullName>
        <ecNumber evidence="6">3.1.11.6</ecNumber>
    </recommendedName>
    <alternativeName>
        <fullName evidence="6">Exodeoxyribonuclease VII small subunit</fullName>
        <shortName evidence="6">Exonuclease VII small subunit</shortName>
    </alternativeName>
</protein>
<dbReference type="InterPro" id="IPR003761">
    <property type="entry name" value="Exonuc_VII_S"/>
</dbReference>
<dbReference type="PANTHER" id="PTHR34137">
    <property type="entry name" value="EXODEOXYRIBONUCLEASE 7 SMALL SUBUNIT"/>
    <property type="match status" value="1"/>
</dbReference>
<gene>
    <name evidence="6" type="primary">xseB</name>
    <name evidence="8" type="ORF">FB476_2466</name>
</gene>
<evidence type="ECO:0000256" key="1">
    <source>
        <dbReference type="ARBA" id="ARBA00009998"/>
    </source>
</evidence>
<dbReference type="RefSeq" id="WP_141819196.1">
    <property type="nucleotide sequence ID" value="NZ_BAAAIL010000002.1"/>
</dbReference>
<dbReference type="Proteomes" id="UP000315133">
    <property type="component" value="Unassembled WGS sequence"/>
</dbReference>
<evidence type="ECO:0000256" key="6">
    <source>
        <dbReference type="HAMAP-Rule" id="MF_00337"/>
    </source>
</evidence>
<dbReference type="PANTHER" id="PTHR34137:SF1">
    <property type="entry name" value="EXODEOXYRIBONUCLEASE 7 SMALL SUBUNIT"/>
    <property type="match status" value="1"/>
</dbReference>
<evidence type="ECO:0000256" key="4">
    <source>
        <dbReference type="ARBA" id="ARBA00022801"/>
    </source>
</evidence>
<evidence type="ECO:0000256" key="2">
    <source>
        <dbReference type="ARBA" id="ARBA00022490"/>
    </source>
</evidence>
<comment type="subcellular location">
    <subcellularLocation>
        <location evidence="6">Cytoplasm</location>
    </subcellularLocation>
</comment>